<keyword evidence="9" id="KW-0539">Nucleus</keyword>
<organism evidence="12 13">
    <name type="scientific">Talaromyces atroroseus</name>
    <dbReference type="NCBI Taxonomy" id="1441469"/>
    <lineage>
        <taxon>Eukaryota</taxon>
        <taxon>Fungi</taxon>
        <taxon>Dikarya</taxon>
        <taxon>Ascomycota</taxon>
        <taxon>Pezizomycotina</taxon>
        <taxon>Eurotiomycetes</taxon>
        <taxon>Eurotiomycetidae</taxon>
        <taxon>Eurotiales</taxon>
        <taxon>Trichocomaceae</taxon>
        <taxon>Talaromyces</taxon>
        <taxon>Talaromyces sect. Trachyspermi</taxon>
    </lineage>
</organism>
<evidence type="ECO:0000256" key="1">
    <source>
        <dbReference type="ARBA" id="ARBA00004123"/>
    </source>
</evidence>
<evidence type="ECO:0000313" key="12">
    <source>
        <dbReference type="EMBL" id="OKL56866.1"/>
    </source>
</evidence>
<dbReference type="InterPro" id="IPR036427">
    <property type="entry name" value="Bromodomain-like_sf"/>
</dbReference>
<dbReference type="InterPro" id="IPR041569">
    <property type="entry name" value="AAA_lid_3"/>
</dbReference>
<dbReference type="GO" id="GO:0016887">
    <property type="term" value="F:ATP hydrolysis activity"/>
    <property type="evidence" value="ECO:0007669"/>
    <property type="project" value="InterPro"/>
</dbReference>
<feature type="compositionally biased region" description="Polar residues" evidence="10">
    <location>
        <begin position="185"/>
        <end position="197"/>
    </location>
</feature>
<keyword evidence="5" id="KW-0547">Nucleotide-binding</keyword>
<comment type="subcellular location">
    <subcellularLocation>
        <location evidence="2">Chromosome</location>
    </subcellularLocation>
    <subcellularLocation>
        <location evidence="1">Nucleus</location>
    </subcellularLocation>
</comment>
<feature type="region of interest" description="Disordered" evidence="10">
    <location>
        <begin position="1304"/>
        <end position="1355"/>
    </location>
</feature>
<dbReference type="SUPFAM" id="SSF52540">
    <property type="entry name" value="P-loop containing nucleoside triphosphate hydrolases"/>
    <property type="match status" value="2"/>
</dbReference>
<evidence type="ECO:0000256" key="9">
    <source>
        <dbReference type="ARBA" id="ARBA00023242"/>
    </source>
</evidence>
<feature type="region of interest" description="Disordered" evidence="10">
    <location>
        <begin position="1106"/>
        <end position="1125"/>
    </location>
</feature>
<dbReference type="Pfam" id="PF17862">
    <property type="entry name" value="AAA_lid_3"/>
    <property type="match status" value="1"/>
</dbReference>
<dbReference type="CDD" id="cd05491">
    <property type="entry name" value="Bromo_TBP7_like"/>
    <property type="match status" value="1"/>
</dbReference>
<dbReference type="GO" id="GO:0006334">
    <property type="term" value="P:nucleosome assembly"/>
    <property type="evidence" value="ECO:0007669"/>
    <property type="project" value="TreeGrafter"/>
</dbReference>
<keyword evidence="7" id="KW-0067">ATP-binding</keyword>
<sequence>MAPFSSKRTLEEIANKSDSDDFDYSDHPVRPSRSSGKARKKVKTAKKKRRRGSDDDDIDSDDDMLSDFDELSYEESAEEEDPNVERNARGLARRKAVRERPVYKEDSDEDNVEENEDEEENDDDDDDDEEEEEVIIKRPPRTRRGNVITLKIGKALNRPPTSDANTRTRRSTRHNRDPSEDIYALTNSGRHAQTVEQGISVPEIRTRRASKTVATTRAIQEADENDSSNVKSVDESTEVKASESEVLESDPQGEIDESFPSFVQGIVESADVEMPDGGVIPESDNEAPKEEEADNQEQEDEDEDDDEDEGPVTRRRNRPNQKPTADAQADDGSETRSSRKRPPRSSQRKQDENSDFEPNEEESDDDDEISESGRSNASPRKAEHPTRDDNSSNGRRPGLRNRKSQSRGRADSEVYVDEAEELAEELEDLQPSRRRRRNNVNSITYEDKPRRSRKDVDYRLIRPDLILPMEEEEGELAMNESPSRRGRGGGTGTWQRTLFSTSGPFGGGGPAAVLGPPGAQGAIANVDSDSSDDEIMQVRGGPGASGGLAAPGGVGLMPAQAHSADAAAPGLSGTPANFGKVKDKQTLADADPLGIDPNVNFDSVGGLQAHIDQLKEMVALPLLYPEIFQRFHIVPPRGVLFHGPPGTGKTLMARALASSVSSEGRKVTFYMRKGADALSKWVGEAERQLRLLFEEARKTQPSIIFFDEIDGLAPVRSSKQEQIHASIVSTLLALMDGMDGRGQVIVIGATNRPDSIDPALRRPGRFDREFYFPLPNKDGRRAILDIHTKGWNPPLPNPIKDELAELTKGYGGADLRALCTESALNAVQRRYPQIYKSSQKLLIDPKTIEVTPKDFMISIKKIVPSSERSTSSGATPLPKTVEPLLRDRFTEIKNVLANILPQSKRLTALEEAEFEEPHGAGSFKREQMHQEFESSRIFRPRLLIRGPQGMGQQYLAGAVLHHFEGLHVQSFDLPTLLSDSTRSPEATVVQLFAEVKRHKPSVIYIPNVQTWYETVGQAVISTFLGLLRSIPPTDPVLLLGVLEEDDGEPLDPAMLKSLFGYSKKNLYTLTPPNKPARSEYFGRITDYVKTSPLDFPDPENRKRRKLETLEVAPPPPPKPKTPLTKEQLKAQKRKDRQTLNLLKIRIQPIMDQIKKYKRFRTGVIDDSQIRYLFEEEDPAILTSDLPIEQQMAFRPFEKAIDKHGVPGLQETATGRFFYNLEIVTIEKRLSNGYYKRPKDFLADIKRIAKDARALGDQERLLRANELLSNVEVDVGAIEQSDPALVAECEAVYNREVEREQEAIEHAKKTNPVREMGPPPNTNVPHGNTESSMSSGPVVLGQSAVNGTRPVTPSNLSNVISVSNGIHGGSGLDLYHGTSKSNEHSRAEDGDTLMTNSDELDYSGRITANSSFGPSAQPKHPLSNTAPSQQIRRESGLSSFSQKAPMTPMAPGSQPGDYANDASTTQTTSEKKTSHQSTEPQFHTQSPITGSGPRDVPDLTSYPDRISQEDSHLPDTQQEYPYSQTSHMNGSQSQPRMTALPNSLQHRSTAADTGIRQSGQASDIRSLLNNEERSPRLNIDHGFIDQLHFQLTQLTSGCSVEQLEQINTHLMDCLWKKRGEWDRTKVASLLKDEFNEILQDMQNNQYFLSMSQHTKEQLATQGTSAMFPIT</sequence>
<evidence type="ECO:0000313" key="13">
    <source>
        <dbReference type="Proteomes" id="UP000214365"/>
    </source>
</evidence>
<dbReference type="FunFam" id="3.40.50.300:FF:001218">
    <property type="entry name" value="AAA family ATPase, putative"/>
    <property type="match status" value="1"/>
</dbReference>
<reference evidence="12 13" key="1">
    <citation type="submission" date="2015-06" db="EMBL/GenBank/DDBJ databases">
        <title>Talaromyces atroroseus IBT 11181 draft genome.</title>
        <authorList>
            <person name="Rasmussen K.B."/>
            <person name="Rasmussen S."/>
            <person name="Petersen B."/>
            <person name="Sicheritz-Ponten T."/>
            <person name="Mortensen U.H."/>
            <person name="Thrane U."/>
        </authorList>
    </citation>
    <scope>NUCLEOTIDE SEQUENCE [LARGE SCALE GENOMIC DNA]</scope>
    <source>
        <strain evidence="12 13">IBT 11181</strain>
    </source>
</reference>
<feature type="compositionally biased region" description="Acidic residues" evidence="10">
    <location>
        <begin position="414"/>
        <end position="428"/>
    </location>
</feature>
<feature type="region of interest" description="Disordered" evidence="10">
    <location>
        <begin position="1372"/>
        <end position="1561"/>
    </location>
</feature>
<feature type="compositionally biased region" description="Polar residues" evidence="10">
    <location>
        <begin position="1513"/>
        <end position="1561"/>
    </location>
</feature>
<evidence type="ECO:0000256" key="4">
    <source>
        <dbReference type="ARBA" id="ARBA00022454"/>
    </source>
</evidence>
<evidence type="ECO:0000256" key="6">
    <source>
        <dbReference type="ARBA" id="ARBA00022801"/>
    </source>
</evidence>
<feature type="region of interest" description="Disordered" evidence="10">
    <location>
        <begin position="1"/>
        <end position="452"/>
    </location>
</feature>
<dbReference type="Gene3D" id="3.40.50.300">
    <property type="entry name" value="P-loop containing nucleotide triphosphate hydrolases"/>
    <property type="match status" value="2"/>
</dbReference>
<feature type="compositionally biased region" description="Polar residues" evidence="10">
    <location>
        <begin position="1479"/>
        <end position="1488"/>
    </location>
</feature>
<gene>
    <name evidence="12" type="ORF">UA08_07833</name>
</gene>
<dbReference type="InterPro" id="IPR045199">
    <property type="entry name" value="ATAD2-like"/>
</dbReference>
<feature type="compositionally biased region" description="Basic residues" evidence="10">
    <location>
        <begin position="397"/>
        <end position="406"/>
    </location>
</feature>
<evidence type="ECO:0000256" key="7">
    <source>
        <dbReference type="ARBA" id="ARBA00022840"/>
    </source>
</evidence>
<dbReference type="GO" id="GO:0005524">
    <property type="term" value="F:ATP binding"/>
    <property type="evidence" value="ECO:0007669"/>
    <property type="project" value="UniProtKB-KW"/>
</dbReference>
<dbReference type="GO" id="GO:0003682">
    <property type="term" value="F:chromatin binding"/>
    <property type="evidence" value="ECO:0007669"/>
    <property type="project" value="TreeGrafter"/>
</dbReference>
<dbReference type="OrthoDB" id="5421at2759"/>
<feature type="compositionally biased region" description="Polar residues" evidence="10">
    <location>
        <begin position="1322"/>
        <end position="1334"/>
    </location>
</feature>
<evidence type="ECO:0000256" key="5">
    <source>
        <dbReference type="ARBA" id="ARBA00022741"/>
    </source>
</evidence>
<dbReference type="SMART" id="SM00382">
    <property type="entry name" value="AAA"/>
    <property type="match status" value="2"/>
</dbReference>
<dbReference type="STRING" id="1441469.A0A225APH3"/>
<dbReference type="Pfam" id="PF00004">
    <property type="entry name" value="AAA"/>
    <property type="match status" value="2"/>
</dbReference>
<name>A0A225APH3_TALAT</name>
<evidence type="ECO:0000256" key="2">
    <source>
        <dbReference type="ARBA" id="ARBA00004286"/>
    </source>
</evidence>
<feature type="compositionally biased region" description="Basic and acidic residues" evidence="10">
    <location>
        <begin position="232"/>
        <end position="243"/>
    </location>
</feature>
<proteinExistence type="inferred from homology"/>
<dbReference type="InterPro" id="IPR003959">
    <property type="entry name" value="ATPase_AAA_core"/>
</dbReference>
<dbReference type="FunFam" id="1.10.8.60:FF:000016">
    <property type="entry name" value="ATPase family AAA domain-containing protein 2B"/>
    <property type="match status" value="1"/>
</dbReference>
<evidence type="ECO:0000256" key="3">
    <source>
        <dbReference type="ARBA" id="ARBA00006914"/>
    </source>
</evidence>
<keyword evidence="4" id="KW-0158">Chromosome</keyword>
<feature type="compositionally biased region" description="Polar residues" evidence="10">
    <location>
        <begin position="1342"/>
        <end position="1355"/>
    </location>
</feature>
<feature type="domain" description="AAA+ ATPase" evidence="11">
    <location>
        <begin position="938"/>
        <end position="1197"/>
    </location>
</feature>
<keyword evidence="6" id="KW-0378">Hydrolase</keyword>
<dbReference type="EMBL" id="LFMY01000013">
    <property type="protein sequence ID" value="OKL56866.1"/>
    <property type="molecule type" value="Genomic_DNA"/>
</dbReference>
<dbReference type="InterPro" id="IPR027417">
    <property type="entry name" value="P-loop_NTPase"/>
</dbReference>
<feature type="compositionally biased region" description="Basic and acidic residues" evidence="10">
    <location>
        <begin position="8"/>
        <end position="29"/>
    </location>
</feature>
<feature type="compositionally biased region" description="Acidic residues" evidence="10">
    <location>
        <begin position="106"/>
        <end position="133"/>
    </location>
</feature>
<dbReference type="GO" id="GO:0045815">
    <property type="term" value="P:transcription initiation-coupled chromatin remodeling"/>
    <property type="evidence" value="ECO:0007669"/>
    <property type="project" value="TreeGrafter"/>
</dbReference>
<dbReference type="GO" id="GO:0140674">
    <property type="term" value="F:ATP-dependent histone chaperone activity"/>
    <property type="evidence" value="ECO:0007669"/>
    <property type="project" value="UniProtKB-ARBA"/>
</dbReference>
<evidence type="ECO:0000256" key="8">
    <source>
        <dbReference type="ARBA" id="ARBA00023117"/>
    </source>
</evidence>
<feature type="compositionally biased region" description="Basic residues" evidence="10">
    <location>
        <begin position="36"/>
        <end position="51"/>
    </location>
</feature>
<dbReference type="GO" id="GO:0005634">
    <property type="term" value="C:nucleus"/>
    <property type="evidence" value="ECO:0007669"/>
    <property type="project" value="UniProtKB-SubCell"/>
</dbReference>
<dbReference type="InterPro" id="IPR003593">
    <property type="entry name" value="AAA+_ATPase"/>
</dbReference>
<comment type="caution">
    <text evidence="12">The sequence shown here is derived from an EMBL/GenBank/DDBJ whole genome shotgun (WGS) entry which is preliminary data.</text>
</comment>
<protein>
    <recommendedName>
        <fullName evidence="11">AAA+ ATPase domain-containing protein</fullName>
    </recommendedName>
</protein>
<feature type="compositionally biased region" description="Acidic residues" evidence="10">
    <location>
        <begin position="245"/>
        <end position="257"/>
    </location>
</feature>
<accession>A0A225APH3</accession>
<dbReference type="PROSITE" id="PS00674">
    <property type="entry name" value="AAA"/>
    <property type="match status" value="1"/>
</dbReference>
<feature type="compositionally biased region" description="Basic residues" evidence="10">
    <location>
        <begin position="338"/>
        <end position="347"/>
    </location>
</feature>
<feature type="domain" description="AAA+ ATPase" evidence="11">
    <location>
        <begin position="635"/>
        <end position="776"/>
    </location>
</feature>
<feature type="compositionally biased region" description="Acidic residues" evidence="10">
    <location>
        <begin position="54"/>
        <end position="82"/>
    </location>
</feature>
<dbReference type="PANTHER" id="PTHR23069">
    <property type="entry name" value="AAA DOMAIN-CONTAINING"/>
    <property type="match status" value="1"/>
</dbReference>
<dbReference type="Gene3D" id="1.10.8.60">
    <property type="match status" value="1"/>
</dbReference>
<keyword evidence="8" id="KW-0103">Bromodomain</keyword>
<comment type="similarity">
    <text evidence="3">Belongs to the AAA ATPase family.</text>
</comment>
<dbReference type="GeneID" id="31007589"/>
<feature type="compositionally biased region" description="Acidic residues" evidence="10">
    <location>
        <begin position="283"/>
        <end position="310"/>
    </location>
</feature>
<feature type="compositionally biased region" description="Acidic residues" evidence="10">
    <location>
        <begin position="353"/>
        <end position="370"/>
    </location>
</feature>
<dbReference type="Proteomes" id="UP000214365">
    <property type="component" value="Unassembled WGS sequence"/>
</dbReference>
<keyword evidence="13" id="KW-1185">Reference proteome</keyword>
<dbReference type="GO" id="GO:0042393">
    <property type="term" value="F:histone binding"/>
    <property type="evidence" value="ECO:0007669"/>
    <property type="project" value="UniProtKB-ARBA"/>
</dbReference>
<dbReference type="InterPro" id="IPR003960">
    <property type="entry name" value="ATPase_AAA_CS"/>
</dbReference>
<feature type="compositionally biased region" description="Polar residues" evidence="10">
    <location>
        <begin position="1421"/>
        <end position="1443"/>
    </location>
</feature>
<dbReference type="SUPFAM" id="SSF47370">
    <property type="entry name" value="Bromodomain"/>
    <property type="match status" value="1"/>
</dbReference>
<evidence type="ECO:0000259" key="11">
    <source>
        <dbReference type="SMART" id="SM00382"/>
    </source>
</evidence>
<evidence type="ECO:0000256" key="10">
    <source>
        <dbReference type="SAM" id="MobiDB-lite"/>
    </source>
</evidence>
<dbReference type="PANTHER" id="PTHR23069:SF0">
    <property type="entry name" value="TAT-BINDING HOMOLOG 7"/>
    <property type="match status" value="1"/>
</dbReference>
<feature type="compositionally biased region" description="Basic and acidic residues" evidence="10">
    <location>
        <begin position="380"/>
        <end position="390"/>
    </location>
</feature>
<dbReference type="GO" id="GO:0006337">
    <property type="term" value="P:nucleosome disassembly"/>
    <property type="evidence" value="ECO:0007669"/>
    <property type="project" value="TreeGrafter"/>
</dbReference>
<dbReference type="GO" id="GO:0000785">
    <property type="term" value="C:chromatin"/>
    <property type="evidence" value="ECO:0007669"/>
    <property type="project" value="UniProtKB-ARBA"/>
</dbReference>
<dbReference type="RefSeq" id="XP_020116987.1">
    <property type="nucleotide sequence ID" value="XM_020262727.1"/>
</dbReference>
<dbReference type="FunFam" id="3.40.50.300:FF:000061">
    <property type="entry name" value="ATPase family, AAA domain-containing 2"/>
    <property type="match status" value="1"/>
</dbReference>